<dbReference type="Proteomes" id="UP001206312">
    <property type="component" value="Unassembled WGS sequence"/>
</dbReference>
<comment type="caution">
    <text evidence="1">The sequence shown here is derived from an EMBL/GenBank/DDBJ whole genome shotgun (WGS) entry which is preliminary data.</text>
</comment>
<dbReference type="PANTHER" id="PTHR43224">
    <property type="entry name" value="AMIDINOTRANSFERASE"/>
    <property type="match status" value="1"/>
</dbReference>
<evidence type="ECO:0000313" key="1">
    <source>
        <dbReference type="EMBL" id="MCO5725263.1"/>
    </source>
</evidence>
<dbReference type="Pfam" id="PF19420">
    <property type="entry name" value="DDAH_eukar"/>
    <property type="match status" value="1"/>
</dbReference>
<proteinExistence type="predicted"/>
<reference evidence="1 2" key="1">
    <citation type="submission" date="2022-06" db="EMBL/GenBank/DDBJ databases">
        <authorList>
            <person name="Xuan X."/>
        </authorList>
    </citation>
    <scope>NUCLEOTIDE SEQUENCE [LARGE SCALE GENOMIC DNA]</scope>
    <source>
        <strain evidence="1 2">2V75</strain>
    </source>
</reference>
<dbReference type="RefSeq" id="WP_252741678.1">
    <property type="nucleotide sequence ID" value="NZ_JAMXIB010000007.1"/>
</dbReference>
<dbReference type="Gene3D" id="3.75.10.10">
    <property type="entry name" value="L-arginine/glycine Amidinotransferase, Chain A"/>
    <property type="match status" value="1"/>
</dbReference>
<dbReference type="PIRSF" id="PIRSF028188">
    <property type="entry name" value="Amdntrnsf_FN0238"/>
    <property type="match status" value="1"/>
</dbReference>
<protein>
    <submittedName>
        <fullName evidence="1">Arginine deiminase-related protein</fullName>
    </submittedName>
</protein>
<evidence type="ECO:0000313" key="2">
    <source>
        <dbReference type="Proteomes" id="UP001206312"/>
    </source>
</evidence>
<organism evidence="1 2">
    <name type="scientific">Robiginitalea marina</name>
    <dbReference type="NCBI Taxonomy" id="2954105"/>
    <lineage>
        <taxon>Bacteria</taxon>
        <taxon>Pseudomonadati</taxon>
        <taxon>Bacteroidota</taxon>
        <taxon>Flavobacteriia</taxon>
        <taxon>Flavobacteriales</taxon>
        <taxon>Flavobacteriaceae</taxon>
        <taxon>Robiginitalea</taxon>
    </lineage>
</organism>
<name>A0ABT1B1H3_9FLAO</name>
<keyword evidence="2" id="KW-1185">Reference proteome</keyword>
<gene>
    <name evidence="1" type="ORF">NG653_10380</name>
</gene>
<dbReference type="PANTHER" id="PTHR43224:SF1">
    <property type="entry name" value="AMIDINOTRANSFERASE"/>
    <property type="match status" value="1"/>
</dbReference>
<dbReference type="SUPFAM" id="SSF55909">
    <property type="entry name" value="Pentein"/>
    <property type="match status" value="1"/>
</dbReference>
<accession>A0ABT1B1H3</accession>
<dbReference type="EMBL" id="JAMXIB010000007">
    <property type="protein sequence ID" value="MCO5725263.1"/>
    <property type="molecule type" value="Genomic_DNA"/>
</dbReference>
<dbReference type="NCBIfam" id="NF046062">
    <property type="entry name" value="citrull_CtlX"/>
    <property type="match status" value="1"/>
</dbReference>
<dbReference type="InterPro" id="IPR014541">
    <property type="entry name" value="Amdntrnsf_FN0238"/>
</dbReference>
<sequence>MQITNTLLMVRPVQFRMNEQTAVNNFFQEDLDLRNSEINRKAQEEFDAFVEVLRGAGVEVIVVEDRLETDTPDSIFPNNWVSFHEDGTVVLYPMYAENRRKERREDILDLLEQKGFEIGHVMDYTAAEQDGLFLEGTGSILMDRIHQKAYCALSDRADEGLFIEFCEDFEVTPVIFTAYQSVDGTRLPIYHTNVMMCIAETFAVICLDTIDDRKERKNVLDHLRADGREVIEISEAQMHSFAGNMLQVLGRDGERLLVMSAAAHASLTPGQISRIGKTSRIVSSPLDTIEACGGGSARCMMAEVFLPRIRG</sequence>